<name>A0A1I7ZLT8_9BILA</name>
<feature type="compositionally biased region" description="Basic residues" evidence="1">
    <location>
        <begin position="1"/>
        <end position="12"/>
    </location>
</feature>
<reference evidence="3" key="1">
    <citation type="submission" date="2016-11" db="UniProtKB">
        <authorList>
            <consortium name="WormBaseParasite"/>
        </authorList>
    </citation>
    <scope>IDENTIFICATION</scope>
</reference>
<organism evidence="2 3">
    <name type="scientific">Steinernema glaseri</name>
    <dbReference type="NCBI Taxonomy" id="37863"/>
    <lineage>
        <taxon>Eukaryota</taxon>
        <taxon>Metazoa</taxon>
        <taxon>Ecdysozoa</taxon>
        <taxon>Nematoda</taxon>
        <taxon>Chromadorea</taxon>
        <taxon>Rhabditida</taxon>
        <taxon>Tylenchina</taxon>
        <taxon>Panagrolaimomorpha</taxon>
        <taxon>Strongyloidoidea</taxon>
        <taxon>Steinernematidae</taxon>
        <taxon>Steinernema</taxon>
    </lineage>
</organism>
<feature type="compositionally biased region" description="Low complexity" evidence="1">
    <location>
        <begin position="27"/>
        <end position="36"/>
    </location>
</feature>
<accession>A0A1I7ZLT8</accession>
<sequence length="81" mass="9335">MRRDAVKKRRDVARKMIEGDKRKKMSGRGVRPSRPGRTGRESRRSATTAPGARRRSSRRSPRLQCLTSTRVLRASWFNPAK</sequence>
<evidence type="ECO:0000256" key="1">
    <source>
        <dbReference type="SAM" id="MobiDB-lite"/>
    </source>
</evidence>
<dbReference type="Proteomes" id="UP000095287">
    <property type="component" value="Unplaced"/>
</dbReference>
<protein>
    <submittedName>
        <fullName evidence="3">Uncharacterized protein</fullName>
    </submittedName>
</protein>
<feature type="region of interest" description="Disordered" evidence="1">
    <location>
        <begin position="1"/>
        <end position="66"/>
    </location>
</feature>
<feature type="compositionally biased region" description="Basic residues" evidence="1">
    <location>
        <begin position="52"/>
        <end position="61"/>
    </location>
</feature>
<dbReference type="AlphaFoldDB" id="A0A1I7ZLT8"/>
<evidence type="ECO:0000313" key="2">
    <source>
        <dbReference type="Proteomes" id="UP000095287"/>
    </source>
</evidence>
<evidence type="ECO:0000313" key="3">
    <source>
        <dbReference type="WBParaSite" id="L893_g27471.t1"/>
    </source>
</evidence>
<proteinExistence type="predicted"/>
<keyword evidence="2" id="KW-1185">Reference proteome</keyword>
<dbReference type="WBParaSite" id="L893_g27471.t1">
    <property type="protein sequence ID" value="L893_g27471.t1"/>
    <property type="gene ID" value="L893_g27471"/>
</dbReference>